<dbReference type="SUPFAM" id="SSF69304">
    <property type="entry name" value="Tricorn protease N-terminal domain"/>
    <property type="match status" value="1"/>
</dbReference>
<accession>A0ABW3DB95</accession>
<name>A0ABW3DB95_9BACL</name>
<proteinExistence type="predicted"/>
<dbReference type="EMBL" id="JBHTIU010000060">
    <property type="protein sequence ID" value="MFD0870788.1"/>
    <property type="molecule type" value="Genomic_DNA"/>
</dbReference>
<gene>
    <name evidence="1" type="ORF">ACFQ03_16660</name>
</gene>
<reference evidence="2" key="1">
    <citation type="journal article" date="2019" name="Int. J. Syst. Evol. Microbiol.">
        <title>The Global Catalogue of Microorganisms (GCM) 10K type strain sequencing project: providing services to taxonomists for standard genome sequencing and annotation.</title>
        <authorList>
            <consortium name="The Broad Institute Genomics Platform"/>
            <consortium name="The Broad Institute Genome Sequencing Center for Infectious Disease"/>
            <person name="Wu L."/>
            <person name="Ma J."/>
        </authorList>
    </citation>
    <scope>NUCLEOTIDE SEQUENCE [LARGE SCALE GENOMIC DNA]</scope>
    <source>
        <strain evidence="2">CCUG 57263</strain>
    </source>
</reference>
<evidence type="ECO:0000313" key="2">
    <source>
        <dbReference type="Proteomes" id="UP001597120"/>
    </source>
</evidence>
<protein>
    <submittedName>
        <fullName evidence="1">Uncharacterized protein</fullName>
    </submittedName>
</protein>
<comment type="caution">
    <text evidence="1">The sequence shown here is derived from an EMBL/GenBank/DDBJ whole genome shotgun (WGS) entry which is preliminary data.</text>
</comment>
<organism evidence="1 2">
    <name type="scientific">Paenibacillus residui</name>
    <dbReference type="NCBI Taxonomy" id="629724"/>
    <lineage>
        <taxon>Bacteria</taxon>
        <taxon>Bacillati</taxon>
        <taxon>Bacillota</taxon>
        <taxon>Bacilli</taxon>
        <taxon>Bacillales</taxon>
        <taxon>Paenibacillaceae</taxon>
        <taxon>Paenibacillus</taxon>
    </lineage>
</organism>
<evidence type="ECO:0000313" key="1">
    <source>
        <dbReference type="EMBL" id="MFD0870788.1"/>
    </source>
</evidence>
<sequence>MTWIEKKFENNIVISSAIVYEPNSNKITEIATAKLDERNNGREGTYLIIQRPVVDGMLIHQSVFEKKEAQSNKSFEIAFYPYDSTKSARVIKSNVEGIVDFTADEKWVVFCEIGRVRVFDRESGVTKYEIKGEESEMTFDSPFIMNNKVYYRYSMNQIFALDLSTGKEEEVTVRRSILSKIYNSEGYLGFSFIEARENSGEIELYIIKESQ</sequence>
<keyword evidence="2" id="KW-1185">Reference proteome</keyword>
<dbReference type="Proteomes" id="UP001597120">
    <property type="component" value="Unassembled WGS sequence"/>
</dbReference>
<dbReference type="RefSeq" id="WP_379289547.1">
    <property type="nucleotide sequence ID" value="NZ_JBHTIU010000060.1"/>
</dbReference>